<dbReference type="Proteomes" id="UP000036045">
    <property type="component" value="Unassembled WGS sequence"/>
</dbReference>
<name>A0A0J1II29_NIACI</name>
<proteinExistence type="predicted"/>
<dbReference type="PROSITE" id="PS51257">
    <property type="entry name" value="PROKAR_LIPOPROTEIN"/>
    <property type="match status" value="1"/>
</dbReference>
<keyword evidence="3" id="KW-1185">Reference proteome</keyword>
<dbReference type="EMBL" id="LDPH01000015">
    <property type="protein sequence ID" value="KLV25566.1"/>
    <property type="molecule type" value="Genomic_DNA"/>
</dbReference>
<gene>
    <name evidence="1" type="ORF">ABW02_15490</name>
    <name evidence="2" type="ORF">KD144_08550</name>
</gene>
<evidence type="ECO:0000313" key="1">
    <source>
        <dbReference type="EMBL" id="KLV25566.1"/>
    </source>
</evidence>
<comment type="caution">
    <text evidence="1">The sequence shown here is derived from an EMBL/GenBank/DDBJ whole genome shotgun (WGS) entry which is preliminary data.</text>
</comment>
<evidence type="ECO:0000313" key="3">
    <source>
        <dbReference type="Proteomes" id="UP000036045"/>
    </source>
</evidence>
<protein>
    <recommendedName>
        <fullName evidence="4">Lipoprotein</fullName>
    </recommendedName>
</protein>
<dbReference type="EMBL" id="JAGTPX010000006">
    <property type="protein sequence ID" value="MBR8669590.1"/>
    <property type="molecule type" value="Genomic_DNA"/>
</dbReference>
<evidence type="ECO:0000313" key="2">
    <source>
        <dbReference type="EMBL" id="MBR8669590.1"/>
    </source>
</evidence>
<dbReference type="RefSeq" id="WP_047943200.1">
    <property type="nucleotide sequence ID" value="NZ_JAGTPX020000007.1"/>
</dbReference>
<dbReference type="OrthoDB" id="2854367at2"/>
<sequence length="220" mass="25581">MRFKPFYSSLLISGFIILSGCSNDPFVKEAKKINETKDTHEETETDSKSQDLESFYKDQVRPLDEVVAELDGESVKILDKKEVEVKSSYEDPEEFARYAADILYKFQSLQISPEDFYKFILDYGSIQTVEELPQKHDAINIFKSIQDSYLQANVKGESYDITVVNLDRFKRQGYFYRKVLSTEGINYFITSIYKEDGAWKYITDEPSDPFYEESQGGKEK</sequence>
<evidence type="ECO:0008006" key="4">
    <source>
        <dbReference type="Google" id="ProtNLM"/>
    </source>
</evidence>
<reference evidence="1 3" key="1">
    <citation type="submission" date="2015-05" db="EMBL/GenBank/DDBJ databases">
        <title>Whole genome sequence and identification of bacterial endophytes from Costus igneus.</title>
        <authorList>
            <person name="Lee Y.P."/>
            <person name="Gan H.M."/>
            <person name="Eng W."/>
            <person name="Wheatley M.S."/>
            <person name="Caraballo A."/>
            <person name="Polter S."/>
            <person name="Savka M.A."/>
            <person name="Hudson A.O."/>
        </authorList>
    </citation>
    <scope>NUCLEOTIDE SEQUENCE [LARGE SCALE GENOMIC DNA]</scope>
    <source>
        <strain evidence="1 3">RIT379</strain>
    </source>
</reference>
<dbReference type="AlphaFoldDB" id="A0A0J1II29"/>
<reference evidence="2" key="2">
    <citation type="submission" date="2021-04" db="EMBL/GenBank/DDBJ databases">
        <title>Genomic analysis of electroactive and textile dye degrading Bacillus circulans strain: DC10 isolated from constructed wetland-microbial fuel cells treating textile dye wastewaters.</title>
        <authorList>
            <person name="Patel D.U."/>
            <person name="Desai C.R."/>
        </authorList>
    </citation>
    <scope>NUCLEOTIDE SEQUENCE</scope>
    <source>
        <strain evidence="2">DC10</strain>
    </source>
</reference>
<dbReference type="PATRIC" id="fig|1397.4.peg.1285"/>
<organism evidence="1 3">
    <name type="scientific">Niallia circulans</name>
    <name type="common">Bacillus circulans</name>
    <dbReference type="NCBI Taxonomy" id="1397"/>
    <lineage>
        <taxon>Bacteria</taxon>
        <taxon>Bacillati</taxon>
        <taxon>Bacillota</taxon>
        <taxon>Bacilli</taxon>
        <taxon>Bacillales</taxon>
        <taxon>Bacillaceae</taxon>
        <taxon>Niallia</taxon>
    </lineage>
</organism>
<accession>A0A0J1II29</accession>